<dbReference type="PRINTS" id="PR00081">
    <property type="entry name" value="GDHRDH"/>
</dbReference>
<reference evidence="5" key="1">
    <citation type="submission" date="2021-01" db="EMBL/GenBank/DDBJ databases">
        <authorList>
            <person name="Corre E."/>
            <person name="Pelletier E."/>
            <person name="Niang G."/>
            <person name="Scheremetjew M."/>
            <person name="Finn R."/>
            <person name="Kale V."/>
            <person name="Holt S."/>
            <person name="Cochrane G."/>
            <person name="Meng A."/>
            <person name="Brown T."/>
            <person name="Cohen L."/>
        </authorList>
    </citation>
    <scope>NUCLEOTIDE SEQUENCE</scope>
    <source>
        <strain evidence="5">GSO104</strain>
    </source>
</reference>
<dbReference type="PRINTS" id="PR00080">
    <property type="entry name" value="SDRFAMILY"/>
</dbReference>
<accession>A0A7S4W5N0</accession>
<evidence type="ECO:0000256" key="2">
    <source>
        <dbReference type="ARBA" id="ARBA00023002"/>
    </source>
</evidence>
<evidence type="ECO:0000313" key="5">
    <source>
        <dbReference type="EMBL" id="CAE4625692.1"/>
    </source>
</evidence>
<comment type="similarity">
    <text evidence="1 3">Belongs to the short-chain dehydrogenases/reductases (SDR) family.</text>
</comment>
<evidence type="ECO:0000256" key="3">
    <source>
        <dbReference type="RuleBase" id="RU000363"/>
    </source>
</evidence>
<keyword evidence="2" id="KW-0560">Oxidoreductase</keyword>
<dbReference type="InterPro" id="IPR002347">
    <property type="entry name" value="SDR_fam"/>
</dbReference>
<protein>
    <recommendedName>
        <fullName evidence="6">Protochlorophyllide reductase</fullName>
    </recommendedName>
</protein>
<name>A0A7S4W5N0_9STRA</name>
<dbReference type="SUPFAM" id="SSF51735">
    <property type="entry name" value="NAD(P)-binding Rossmann-fold domains"/>
    <property type="match status" value="1"/>
</dbReference>
<dbReference type="PANTHER" id="PTHR24320">
    <property type="entry name" value="RETINOL DEHYDROGENASE"/>
    <property type="match status" value="1"/>
</dbReference>
<feature type="region of interest" description="Disordered" evidence="4">
    <location>
        <begin position="135"/>
        <end position="155"/>
    </location>
</feature>
<evidence type="ECO:0008006" key="6">
    <source>
        <dbReference type="Google" id="ProtNLM"/>
    </source>
</evidence>
<proteinExistence type="inferred from homology"/>
<dbReference type="InterPro" id="IPR036291">
    <property type="entry name" value="NAD(P)-bd_dom_sf"/>
</dbReference>
<dbReference type="Pfam" id="PF00106">
    <property type="entry name" value="adh_short"/>
    <property type="match status" value="2"/>
</dbReference>
<dbReference type="PANTHER" id="PTHR24320:SF148">
    <property type="entry name" value="NAD(P)-BINDING ROSSMANN-FOLD SUPERFAMILY PROTEIN"/>
    <property type="match status" value="1"/>
</dbReference>
<dbReference type="GO" id="GO:0016491">
    <property type="term" value="F:oxidoreductase activity"/>
    <property type="evidence" value="ECO:0007669"/>
    <property type="project" value="UniProtKB-KW"/>
</dbReference>
<dbReference type="Gene3D" id="3.40.50.720">
    <property type="entry name" value="NAD(P)-binding Rossmann-like Domain"/>
    <property type="match status" value="1"/>
</dbReference>
<dbReference type="EMBL" id="HBNS01031394">
    <property type="protein sequence ID" value="CAE4625692.1"/>
    <property type="molecule type" value="Transcribed_RNA"/>
</dbReference>
<dbReference type="AlphaFoldDB" id="A0A7S4W5N0"/>
<gene>
    <name evidence="5" type="ORF">DBRI00130_LOCUS24607</name>
</gene>
<sequence>MIRFITFLVIPTIAILATYVAYLAANDGERLIHQPFGANDIAALSAGKVIVITGASSGLGKSSAKLLAEAGTAQAVVMTCRSMIKCNDTRDAILASIGESGKEGVNLITAELDLESLSSVESFSTGLQKSLAEIQNSGDKNKDNPNENDETAQNVPKIDVLINNAGIMGVEYSLNSQTNVEAHMHVNHLGHFALTSLLLNNLMQGGDNGGRVVTVSSLVGAPPFLNLQDVNFTNTTFRAWILKHSKIAQYLMAYCASKRANLVFTHALNAKYGLSSSSSSSSSAQGITAVAAHPGYSRTSIALGGWAGIPECIKDFAMANTIASMSSDDGALPQLRAALDVEHVRAGDYVGPLFFVKGRPVVVGSAMKSFHHLFSPIREPAKISEELWSWSEGAIGWKFHDGPSKLIA</sequence>
<evidence type="ECO:0000256" key="4">
    <source>
        <dbReference type="SAM" id="MobiDB-lite"/>
    </source>
</evidence>
<evidence type="ECO:0000256" key="1">
    <source>
        <dbReference type="ARBA" id="ARBA00006484"/>
    </source>
</evidence>
<organism evidence="5">
    <name type="scientific">Ditylum brightwellii</name>
    <dbReference type="NCBI Taxonomy" id="49249"/>
    <lineage>
        <taxon>Eukaryota</taxon>
        <taxon>Sar</taxon>
        <taxon>Stramenopiles</taxon>
        <taxon>Ochrophyta</taxon>
        <taxon>Bacillariophyta</taxon>
        <taxon>Mediophyceae</taxon>
        <taxon>Lithodesmiophycidae</taxon>
        <taxon>Lithodesmiales</taxon>
        <taxon>Lithodesmiaceae</taxon>
        <taxon>Ditylum</taxon>
    </lineage>
</organism>